<dbReference type="InterPro" id="IPR055385">
    <property type="entry name" value="GpJ_HDII-ins2"/>
</dbReference>
<dbReference type="InterPro" id="IPR053171">
    <property type="entry name" value="Viral_Tip_Attach_Protein"/>
</dbReference>
<feature type="domain" description="Tip attachment protein J central straight fiber" evidence="1">
    <location>
        <begin position="1000"/>
        <end position="1129"/>
    </location>
</feature>
<dbReference type="InterPro" id="IPR036116">
    <property type="entry name" value="FN3_sf"/>
</dbReference>
<name>A0A2S1B6B3_9CAUD</name>
<dbReference type="Gene3D" id="2.60.40.10">
    <property type="entry name" value="Immunoglobulins"/>
    <property type="match status" value="1"/>
</dbReference>
<evidence type="ECO:0000259" key="2">
    <source>
        <dbReference type="Pfam" id="PF13550"/>
    </source>
</evidence>
<dbReference type="InterPro" id="IPR003961">
    <property type="entry name" value="FN3_dom"/>
</dbReference>
<dbReference type="Pfam" id="PF13550">
    <property type="entry name" value="Phage-tail_3"/>
    <property type="match status" value="1"/>
</dbReference>
<organism evidence="4 5">
    <name type="scientific">Pseudomonas phage PMBT14</name>
    <dbReference type="NCBI Taxonomy" id="2059855"/>
    <lineage>
        <taxon>Viruses</taxon>
        <taxon>Duplodnaviria</taxon>
        <taxon>Heunggongvirae</taxon>
        <taxon>Uroviricota</taxon>
        <taxon>Caudoviricetes</taxon>
        <taxon>Knuthellervirus</taxon>
        <taxon>Knuthellervirus PMBT14</taxon>
    </lineage>
</organism>
<dbReference type="PANTHER" id="PTHR36251:SF2">
    <property type="entry name" value="GIFSY-2 PROPHAGE HOST SPECIFICITY PROTEIN J, PHAGE LAMBDA"/>
    <property type="match status" value="1"/>
</dbReference>
<accession>A0A2S1B6B3</accession>
<dbReference type="InterPro" id="IPR032876">
    <property type="entry name" value="J_dom"/>
</dbReference>
<dbReference type="Pfam" id="PF09327">
    <property type="entry name" value="Phage_Tail_Tip"/>
    <property type="match status" value="1"/>
</dbReference>
<protein>
    <submittedName>
        <fullName evidence="4">Tail fiber protein</fullName>
    </submittedName>
</protein>
<dbReference type="CDD" id="cd00063">
    <property type="entry name" value="FN3"/>
    <property type="match status" value="1"/>
</dbReference>
<dbReference type="KEGG" id="vg:55606442"/>
<evidence type="ECO:0000259" key="3">
    <source>
        <dbReference type="Pfam" id="PF24801"/>
    </source>
</evidence>
<dbReference type="GeneID" id="55606442"/>
<evidence type="ECO:0000313" key="5">
    <source>
        <dbReference type="Proteomes" id="UP000240618"/>
    </source>
</evidence>
<sequence length="1159" mass="125765">MTVFLIGNKGGEDPPRAAVESPDSLASISYANILDLCSEGEIKGLVNGLQSVFLNETPVQNSDGTNNYSSMQIQYRLGTQDQEYLPGFPAVENERQVNFPLLATTPFTQTLTNNQLSGVRVLLAVPRLFYQNPTNGDTVGTRVEYLIELKTGDGAFVQMVKGAFDGKTTTQYERTHRIDLPKSASGWTLRVTRLTPNGTQGNTDSTTVVSYTEVIDRKLRYPNSAIFGMKFDASQFSQTPTRAYELDGIILRVPTNYDPVTRTYTGVWNGTFKLAYSNNPAWIYYDLVLNDRYGLGHLIKQYQVDRYELYRIAQYCDQLVSDGKGGTEPRFTCNLYLQQRADALRVIQDLAAIFRGMAYWGGGMVTVTSDMPEDPQYTYTNANVLDGKFEYSGTGRKTRYSICLVSWNDPKDFYRAKVEYVEDSETLRLFGHRQTEATAIGCTSQSQAQRLGRWMLLTNKMETETVNFTVGLDGTLVRPGRIVRIANNDRAGRRIGGRLRSATVNQLVLDDDVTVYTGDEITVIMPNGVAVTRVVAGVGHPVTWDGTSITWDNGTVTWDLESYSQDVQQVTLNQDLPSIPTLHSIWAVDSTTLATQLFRILTISEDFQGTNMNFKVTATLHIPGKFGAVDDGTRLELPPVTIIPPSIQPPVKNITVISDFATSQGLVQTTMTATWDPAPNAVAYEMQWKYNNGNWIYGGRVGTTSIDVKGILAGRYQVRVQAFNSMDLGSVWANSVEFQLAGKTSLPPSVTSFTAQKLVMGIQLNWGFPATLDIETMQRSEIWYSLNTNINSATKQGDYAYPQNKMTMMGLAHGSGFYFWIRLVDKIGNVGPFVGPLRGDTETDATIILDYLTGEITKTQLSQELLTFIETAADLSGVNSRIDNVIQVQNNDRSTFTQQINTATSVAGSAQASANNAAQAAQAASDLAGGKGKVLTQNATPAAADQLPQNLWIDTNGGANTPKRWNGSAWVAVTDKAATDAAAAATAAAGVANQASATAQTAMSTLATLDGELDATYTIKTQVTQDGQRYLAGIGVGVTAQPGQPPISQVLITADRFAVLTSTAGGTVSSPFVVNNGQVFINDAFISKLTVQNALVGARLTSLALNSSGLPLIDLNMQSGVAVFRSTDADNPGGSMSFNGSTISVVSGSVEVLTLGRVS</sequence>
<reference evidence="4 5" key="1">
    <citation type="journal article" date="2018" name="Arch. Virol.">
        <title>Genome sequence of the novel virulent bacteriophage PMBT14 with lytic activity against Pseudomonas fluorescens DSM 50090(R).</title>
        <authorList>
            <person name="Koberg S."/>
            <person name="Gieschler S."/>
            <person name="Brinks E."/>
            <person name="Wenning M."/>
            <person name="Neve H."/>
            <person name="Franz C.M."/>
        </authorList>
    </citation>
    <scope>NUCLEOTIDE SEQUENCE [LARGE SCALE GENOMIC DNA]</scope>
</reference>
<dbReference type="PANTHER" id="PTHR36251">
    <property type="entry name" value="FELS-1 PROPHAGE HOST SPECIFICITY PROTEIN-RELATED"/>
    <property type="match status" value="1"/>
</dbReference>
<dbReference type="EMBL" id="MG596800">
    <property type="protein sequence ID" value="AWC67975.1"/>
    <property type="molecule type" value="Genomic_DNA"/>
</dbReference>
<dbReference type="SUPFAM" id="SSF49265">
    <property type="entry name" value="Fibronectin type III"/>
    <property type="match status" value="1"/>
</dbReference>
<proteinExistence type="predicted"/>
<dbReference type="Pfam" id="PF24801">
    <property type="entry name" value="FNIII-A_GpJ"/>
    <property type="match status" value="1"/>
</dbReference>
<evidence type="ECO:0000259" key="1">
    <source>
        <dbReference type="Pfam" id="PF09327"/>
    </source>
</evidence>
<feature type="domain" description="Tip attachment protein J HDII-ins2" evidence="3">
    <location>
        <begin position="91"/>
        <end position="217"/>
    </location>
</feature>
<feature type="domain" description="Tip attachment protein J" evidence="2">
    <location>
        <begin position="339"/>
        <end position="493"/>
    </location>
</feature>
<dbReference type="InterPro" id="IPR015406">
    <property type="entry name" value="GpJ_CSF"/>
</dbReference>
<keyword evidence="5" id="KW-1185">Reference proteome</keyword>
<dbReference type="Proteomes" id="UP000240618">
    <property type="component" value="Segment"/>
</dbReference>
<evidence type="ECO:0000313" key="4">
    <source>
        <dbReference type="EMBL" id="AWC67975.1"/>
    </source>
</evidence>
<dbReference type="RefSeq" id="YP_009836203.1">
    <property type="nucleotide sequence ID" value="NC_048687.1"/>
</dbReference>
<dbReference type="InterPro" id="IPR013783">
    <property type="entry name" value="Ig-like_fold"/>
</dbReference>